<dbReference type="Gene3D" id="3.40.30.10">
    <property type="entry name" value="Glutaredoxin"/>
    <property type="match status" value="1"/>
</dbReference>
<gene>
    <name evidence="2" type="ORF">CC77DRAFT_1022635</name>
</gene>
<dbReference type="CDD" id="cd02947">
    <property type="entry name" value="TRX_family"/>
    <property type="match status" value="1"/>
</dbReference>
<dbReference type="AlphaFoldDB" id="A0A177DDE7"/>
<evidence type="ECO:0000313" key="2">
    <source>
        <dbReference type="EMBL" id="OAG17735.1"/>
    </source>
</evidence>
<protein>
    <recommendedName>
        <fullName evidence="1">Thioredoxin domain-containing protein</fullName>
    </recommendedName>
</protein>
<dbReference type="Proteomes" id="UP000077248">
    <property type="component" value="Unassembled WGS sequence"/>
</dbReference>
<sequence length="172" mass="19563">MLRPTLVSTLRLNAITTTNKRAFSLLNPKSRSHTNRVFDPVRQPNDLHTLTLLNAADNRSLITLWTASWCQTCQAIKPLIKQLVEEEKIGEREGGLGFVEVMMDSTLIEDLPIKYRISSMPILLAFSRQEAQFDTRLTRPEEMRNKDFLREWLVREAQRGGRMGGGGGSMFG</sequence>
<dbReference type="STRING" id="5599.A0A177DDE7"/>
<dbReference type="KEGG" id="aalt:CC77DRAFT_1022635"/>
<dbReference type="OMA" id="SRQEAQF"/>
<dbReference type="SUPFAM" id="SSF52833">
    <property type="entry name" value="Thioredoxin-like"/>
    <property type="match status" value="1"/>
</dbReference>
<dbReference type="InterPro" id="IPR036249">
    <property type="entry name" value="Thioredoxin-like_sf"/>
</dbReference>
<evidence type="ECO:0000313" key="3">
    <source>
        <dbReference type="Proteomes" id="UP000077248"/>
    </source>
</evidence>
<keyword evidence="3" id="KW-1185">Reference proteome</keyword>
<proteinExistence type="predicted"/>
<feature type="domain" description="Thioredoxin" evidence="1">
    <location>
        <begin position="58"/>
        <end position="140"/>
    </location>
</feature>
<dbReference type="EMBL" id="KV441485">
    <property type="protein sequence ID" value="OAG17735.1"/>
    <property type="molecule type" value="Genomic_DNA"/>
</dbReference>
<reference evidence="2 3" key="1">
    <citation type="submission" date="2016-05" db="EMBL/GenBank/DDBJ databases">
        <title>Comparative analysis of secretome profiles of manganese(II)-oxidizing ascomycete fungi.</title>
        <authorList>
            <consortium name="DOE Joint Genome Institute"/>
            <person name="Zeiner C.A."/>
            <person name="Purvine S.O."/>
            <person name="Zink E.M."/>
            <person name="Wu S."/>
            <person name="Pasa-Tolic L."/>
            <person name="Chaput D.L."/>
            <person name="Haridas S."/>
            <person name="Grigoriev I.V."/>
            <person name="Santelli C.M."/>
            <person name="Hansel C.M."/>
        </authorList>
    </citation>
    <scope>NUCLEOTIDE SEQUENCE [LARGE SCALE GENOMIC DNA]</scope>
    <source>
        <strain evidence="2 3">SRC1lrK2f</strain>
    </source>
</reference>
<dbReference type="RefSeq" id="XP_018383156.1">
    <property type="nucleotide sequence ID" value="XM_018525506.1"/>
</dbReference>
<name>A0A177DDE7_ALTAL</name>
<dbReference type="InterPro" id="IPR013766">
    <property type="entry name" value="Thioredoxin_domain"/>
</dbReference>
<dbReference type="VEuPathDB" id="FungiDB:CC77DRAFT_1022635"/>
<dbReference type="GeneID" id="29111100"/>
<organism evidence="2 3">
    <name type="scientific">Alternaria alternata</name>
    <name type="common">Alternaria rot fungus</name>
    <name type="synonym">Torula alternata</name>
    <dbReference type="NCBI Taxonomy" id="5599"/>
    <lineage>
        <taxon>Eukaryota</taxon>
        <taxon>Fungi</taxon>
        <taxon>Dikarya</taxon>
        <taxon>Ascomycota</taxon>
        <taxon>Pezizomycotina</taxon>
        <taxon>Dothideomycetes</taxon>
        <taxon>Pleosporomycetidae</taxon>
        <taxon>Pleosporales</taxon>
        <taxon>Pleosporineae</taxon>
        <taxon>Pleosporaceae</taxon>
        <taxon>Alternaria</taxon>
        <taxon>Alternaria sect. Alternaria</taxon>
        <taxon>Alternaria alternata complex</taxon>
    </lineage>
</organism>
<accession>A0A177DDE7</accession>
<dbReference type="Pfam" id="PF00085">
    <property type="entry name" value="Thioredoxin"/>
    <property type="match status" value="1"/>
</dbReference>
<evidence type="ECO:0000259" key="1">
    <source>
        <dbReference type="Pfam" id="PF00085"/>
    </source>
</evidence>